<evidence type="ECO:0000313" key="3">
    <source>
        <dbReference type="Proteomes" id="UP000032737"/>
    </source>
</evidence>
<dbReference type="OrthoDB" id="9800516at2"/>
<reference evidence="2 3" key="1">
    <citation type="journal article" date="2013" name="J. Mol. Microbiol. Biotechnol.">
        <title>Analysis of the Complete Genomes of Acholeplasma brassicae , A. palmae and A. laidlawii and Their Comparison to the Obligate Parasites from ' Candidatus Phytoplasma'.</title>
        <authorList>
            <person name="Kube M."/>
            <person name="Siewert C."/>
            <person name="Migdoll A.M."/>
            <person name="Duduk B."/>
            <person name="Holz S."/>
            <person name="Rabus R."/>
            <person name="Seemuller E."/>
            <person name="Mitrovic J."/>
            <person name="Muller I."/>
            <person name="Buttner C."/>
            <person name="Reinhardt R."/>
        </authorList>
    </citation>
    <scope>NUCLEOTIDE SEQUENCE [LARGE SCALE GENOMIC DNA]</scope>
    <source>
        <strain evidence="3">0502</strain>
    </source>
</reference>
<dbReference type="InterPro" id="IPR029062">
    <property type="entry name" value="Class_I_gatase-like"/>
</dbReference>
<dbReference type="GO" id="GO:0008233">
    <property type="term" value="F:peptidase activity"/>
    <property type="evidence" value="ECO:0007669"/>
    <property type="project" value="UniProtKB-KW"/>
</dbReference>
<dbReference type="HOGENOM" id="CLU_000445_44_2_14"/>
<accession>U4KPM8</accession>
<keyword evidence="2" id="KW-0645">Protease</keyword>
<dbReference type="CDD" id="cd03135">
    <property type="entry name" value="GATase1_DJ-1"/>
    <property type="match status" value="1"/>
</dbReference>
<evidence type="ECO:0000313" key="2">
    <source>
        <dbReference type="EMBL" id="CCV66335.1"/>
    </source>
</evidence>
<dbReference type="Proteomes" id="UP000032737">
    <property type="component" value="Chromosome"/>
</dbReference>
<gene>
    <name evidence="2" type="ORF">BN85313140</name>
</gene>
<proteinExistence type="predicted"/>
<name>U4KPM8_9MOLU</name>
<dbReference type="EMBL" id="FO681348">
    <property type="protein sequence ID" value="CCV66335.1"/>
    <property type="molecule type" value="Genomic_DNA"/>
</dbReference>
<organism evidence="2 3">
    <name type="scientific">Acholeplasma brassicae</name>
    <dbReference type="NCBI Taxonomy" id="61635"/>
    <lineage>
        <taxon>Bacteria</taxon>
        <taxon>Bacillati</taxon>
        <taxon>Mycoplasmatota</taxon>
        <taxon>Mollicutes</taxon>
        <taxon>Acholeplasmatales</taxon>
        <taxon>Acholeplasmataceae</taxon>
        <taxon>Acholeplasma</taxon>
    </lineage>
</organism>
<dbReference type="InterPro" id="IPR050325">
    <property type="entry name" value="Prot/Nucl_acid_deglycase"/>
</dbReference>
<dbReference type="PANTHER" id="PTHR48094:SF12">
    <property type="entry name" value="PARKINSON DISEASE PROTEIN 7 HOMOLOG"/>
    <property type="match status" value="1"/>
</dbReference>
<keyword evidence="3" id="KW-1185">Reference proteome</keyword>
<protein>
    <submittedName>
        <fullName evidence="2">Putative intracellular protease/amidase</fullName>
    </submittedName>
</protein>
<sequence length="181" mass="20180">MKGLLILSDFCEDLEALGTRALLKRAQIEIDTVTYNETKEITTAFGLDVKVDYHMDEVDLDDYGFLVIPGGKYVAMIIESDTRIKSLAKIFETEDKMIAAICAGPRFLGEMGILENKQYTIYKGLQEESYKGIYKEELKAVTDGKIITGRGAGATIEFALEIIAFVKSKDTAKQIKNSILF</sequence>
<dbReference type="AlphaFoldDB" id="U4KPM8"/>
<keyword evidence="2" id="KW-0378">Hydrolase</keyword>
<dbReference type="STRING" id="61635.BN85313140"/>
<dbReference type="KEGG" id="abra:BN85313140"/>
<feature type="domain" description="DJ-1/PfpI" evidence="1">
    <location>
        <begin position="4"/>
        <end position="164"/>
    </location>
</feature>
<dbReference type="Gene3D" id="3.40.50.880">
    <property type="match status" value="1"/>
</dbReference>
<dbReference type="Pfam" id="PF01965">
    <property type="entry name" value="DJ-1_PfpI"/>
    <property type="match status" value="1"/>
</dbReference>
<dbReference type="InterPro" id="IPR002818">
    <property type="entry name" value="DJ-1/PfpI"/>
</dbReference>
<dbReference type="GO" id="GO:0006508">
    <property type="term" value="P:proteolysis"/>
    <property type="evidence" value="ECO:0007669"/>
    <property type="project" value="UniProtKB-KW"/>
</dbReference>
<dbReference type="GO" id="GO:0005737">
    <property type="term" value="C:cytoplasm"/>
    <property type="evidence" value="ECO:0007669"/>
    <property type="project" value="TreeGrafter"/>
</dbReference>
<evidence type="ECO:0000259" key="1">
    <source>
        <dbReference type="Pfam" id="PF01965"/>
    </source>
</evidence>
<dbReference type="PANTHER" id="PTHR48094">
    <property type="entry name" value="PROTEIN/NUCLEIC ACID DEGLYCASE DJ-1-RELATED"/>
    <property type="match status" value="1"/>
</dbReference>
<dbReference type="SUPFAM" id="SSF52317">
    <property type="entry name" value="Class I glutamine amidotransferase-like"/>
    <property type="match status" value="1"/>
</dbReference>
<dbReference type="RefSeq" id="WP_030005195.1">
    <property type="nucleotide sequence ID" value="NC_022549.1"/>
</dbReference>